<feature type="transmembrane region" description="Helical" evidence="7">
    <location>
        <begin position="258"/>
        <end position="280"/>
    </location>
</feature>
<comment type="subcellular location">
    <subcellularLocation>
        <location evidence="1">Membrane</location>
    </subcellularLocation>
</comment>
<dbReference type="GO" id="GO:0046872">
    <property type="term" value="F:metal ion binding"/>
    <property type="evidence" value="ECO:0007669"/>
    <property type="project" value="UniProtKB-KW"/>
</dbReference>
<dbReference type="Pfam" id="PF00689">
    <property type="entry name" value="Cation_ATPase_C"/>
    <property type="match status" value="1"/>
</dbReference>
<keyword evidence="4" id="KW-0460">Magnesium</keyword>
<dbReference type="GO" id="GO:0005388">
    <property type="term" value="F:P-type calcium transporter activity"/>
    <property type="evidence" value="ECO:0007669"/>
    <property type="project" value="TreeGrafter"/>
</dbReference>
<dbReference type="Pfam" id="PF13246">
    <property type="entry name" value="Cation_ATPase"/>
    <property type="match status" value="1"/>
</dbReference>
<evidence type="ECO:0000313" key="9">
    <source>
        <dbReference type="EMBL" id="CAI9106315.1"/>
    </source>
</evidence>
<keyword evidence="5 7" id="KW-1133">Transmembrane helix</keyword>
<accession>A0AAV1DEM6</accession>
<dbReference type="SUPFAM" id="SSF81660">
    <property type="entry name" value="Metal cation-transporting ATPase, ATP-binding domain N"/>
    <property type="match status" value="1"/>
</dbReference>
<dbReference type="Proteomes" id="UP001161247">
    <property type="component" value="Chromosome 5"/>
</dbReference>
<dbReference type="InterPro" id="IPR036412">
    <property type="entry name" value="HAD-like_sf"/>
</dbReference>
<evidence type="ECO:0000256" key="5">
    <source>
        <dbReference type="ARBA" id="ARBA00022989"/>
    </source>
</evidence>
<dbReference type="Gene3D" id="1.20.1110.10">
    <property type="entry name" value="Calcium-transporting ATPase, transmembrane domain"/>
    <property type="match status" value="2"/>
</dbReference>
<dbReference type="AlphaFoldDB" id="A0AAV1DEM6"/>
<dbReference type="EMBL" id="OX459122">
    <property type="protein sequence ID" value="CAI9106315.1"/>
    <property type="molecule type" value="Genomic_DNA"/>
</dbReference>
<dbReference type="GO" id="GO:0000166">
    <property type="term" value="F:nucleotide binding"/>
    <property type="evidence" value="ECO:0007669"/>
    <property type="project" value="InterPro"/>
</dbReference>
<dbReference type="InterPro" id="IPR023298">
    <property type="entry name" value="ATPase_P-typ_TM_dom_sf"/>
</dbReference>
<dbReference type="SUPFAM" id="SSF81665">
    <property type="entry name" value="Calcium ATPase, transmembrane domain M"/>
    <property type="match status" value="1"/>
</dbReference>
<keyword evidence="3" id="KW-0479">Metal-binding</keyword>
<evidence type="ECO:0000256" key="1">
    <source>
        <dbReference type="ARBA" id="ARBA00004370"/>
    </source>
</evidence>
<dbReference type="SUPFAM" id="SSF56784">
    <property type="entry name" value="HAD-like"/>
    <property type="match status" value="1"/>
</dbReference>
<keyword evidence="2 7" id="KW-0812">Transmembrane</keyword>
<keyword evidence="6 7" id="KW-0472">Membrane</keyword>
<evidence type="ECO:0000256" key="6">
    <source>
        <dbReference type="ARBA" id="ARBA00023136"/>
    </source>
</evidence>
<dbReference type="InterPro" id="IPR023214">
    <property type="entry name" value="HAD_sf"/>
</dbReference>
<dbReference type="PANTHER" id="PTHR24093:SF518">
    <property type="entry name" value="CALCIUM-TRANSPORTING ATPASE"/>
    <property type="match status" value="1"/>
</dbReference>
<dbReference type="GO" id="GO:0005886">
    <property type="term" value="C:plasma membrane"/>
    <property type="evidence" value="ECO:0007669"/>
    <property type="project" value="TreeGrafter"/>
</dbReference>
<feature type="transmembrane region" description="Helical" evidence="7">
    <location>
        <begin position="217"/>
        <end position="238"/>
    </location>
</feature>
<dbReference type="InterPro" id="IPR006068">
    <property type="entry name" value="ATPase_P-typ_cation-transptr_C"/>
</dbReference>
<name>A0AAV1DEM6_OLDCO</name>
<evidence type="ECO:0000256" key="4">
    <source>
        <dbReference type="ARBA" id="ARBA00022842"/>
    </source>
</evidence>
<dbReference type="InterPro" id="IPR023299">
    <property type="entry name" value="ATPase_P-typ_cyto_dom_N"/>
</dbReference>
<evidence type="ECO:0000256" key="3">
    <source>
        <dbReference type="ARBA" id="ARBA00022723"/>
    </source>
</evidence>
<reference evidence="9" key="1">
    <citation type="submission" date="2023-03" db="EMBL/GenBank/DDBJ databases">
        <authorList>
            <person name="Julca I."/>
        </authorList>
    </citation>
    <scope>NUCLEOTIDE SEQUENCE</scope>
</reference>
<proteinExistence type="predicted"/>
<organism evidence="9 10">
    <name type="scientific">Oldenlandia corymbosa var. corymbosa</name>
    <dbReference type="NCBI Taxonomy" id="529605"/>
    <lineage>
        <taxon>Eukaryota</taxon>
        <taxon>Viridiplantae</taxon>
        <taxon>Streptophyta</taxon>
        <taxon>Embryophyta</taxon>
        <taxon>Tracheophyta</taxon>
        <taxon>Spermatophyta</taxon>
        <taxon>Magnoliopsida</taxon>
        <taxon>eudicotyledons</taxon>
        <taxon>Gunneridae</taxon>
        <taxon>Pentapetalae</taxon>
        <taxon>asterids</taxon>
        <taxon>lamiids</taxon>
        <taxon>Gentianales</taxon>
        <taxon>Rubiaceae</taxon>
        <taxon>Rubioideae</taxon>
        <taxon>Spermacoceae</taxon>
        <taxon>Hedyotis-Oldenlandia complex</taxon>
        <taxon>Oldenlandia</taxon>
    </lineage>
</organism>
<evidence type="ECO:0000256" key="7">
    <source>
        <dbReference type="SAM" id="Phobius"/>
    </source>
</evidence>
<evidence type="ECO:0000313" key="10">
    <source>
        <dbReference type="Proteomes" id="UP001161247"/>
    </source>
</evidence>
<evidence type="ECO:0000256" key="2">
    <source>
        <dbReference type="ARBA" id="ARBA00022692"/>
    </source>
</evidence>
<dbReference type="Gene3D" id="3.40.50.1000">
    <property type="entry name" value="HAD superfamily/HAD-like"/>
    <property type="match status" value="1"/>
</dbReference>
<dbReference type="PANTHER" id="PTHR24093">
    <property type="entry name" value="CATION TRANSPORTING ATPASE"/>
    <property type="match status" value="1"/>
</dbReference>
<feature type="transmembrane region" description="Helical" evidence="7">
    <location>
        <begin position="374"/>
        <end position="392"/>
    </location>
</feature>
<gene>
    <name evidence="9" type="ORF">OLC1_LOCUS14829</name>
</gene>
<feature type="transmembrane region" description="Helical" evidence="7">
    <location>
        <begin position="404"/>
        <end position="422"/>
    </location>
</feature>
<protein>
    <submittedName>
        <fullName evidence="9">OLC1v1005444C1</fullName>
    </submittedName>
</protein>
<dbReference type="PRINTS" id="PR00119">
    <property type="entry name" value="CATATPASE"/>
</dbReference>
<keyword evidence="10" id="KW-1185">Reference proteome</keyword>
<feature type="domain" description="Cation-transporting P-type ATPase C-terminal" evidence="8">
    <location>
        <begin position="260"/>
        <end position="416"/>
    </location>
</feature>
<sequence>MDKTTRELLEQRIQEMTGNGLRCIAFAHRKTKINEYLNSSPQFTLLGIVGLKNPLRTGVKYVVKECQRAGINCKLITGDSILTARTAALRGGFLEPDYQSGHIVEGEEFQNFNLEERMEKVDQIRVLAGATPYHKFLMVQSLKANNKERMVAYVGGGQGDAYAIKEADVGICFGTEGVPEILKAFSDIVIKKKDMNLSPVIEILKWGRGFYDSIQTYTQFLITATFVDLVIDFVMTIFPNGFTLLYAVTDVTSGEVTIPVFQLLWVKLILGTVAALSVLMKQSSDNLMSKPVRGPNEPLMTDEMQRNISAQAVYQIIALLAIHFKGKSWLELNANEKNTVIFNTYVLCQVFTLINAKLYDRKNVFKAMQCKKRFWGIIVIIIILQVVMVEFWKSIAGTARLDSRQWGFCLFIAASTPISLLLRYRCSMKIPYLDFAPASKPKTE</sequence>
<evidence type="ECO:0000259" key="8">
    <source>
        <dbReference type="Pfam" id="PF00689"/>
    </source>
</evidence>